<proteinExistence type="predicted"/>
<sequence>LARNSLKKLIEFWPHRLYLIVDEKSMLSRKFFARLSAALSKAKNLADFHQFPPVKGGPLYWLMDPSKDGAEELLGRSLYEQFQVAVRLTQQVHVVDTEWHDLLQHTRHGSCRIRHINMLRSLIITNPNCPATDFTSPPRNNAVHSTPRHSVRRQWNTAMGFERCRQNGRQMFTVPALDTIGGQGLTLRERFAVATKTSNRAEKAEEHGGLPDAVLLSIGMKVVITFNVETDLDVAIGARGEVVKVVLHEDEPFFSPPKSVVELQRPPAYVIVKMMSTK</sequence>
<dbReference type="EMBL" id="WHUW01000091">
    <property type="protein sequence ID" value="KAF8425807.1"/>
    <property type="molecule type" value="Genomic_DNA"/>
</dbReference>
<evidence type="ECO:0000313" key="1">
    <source>
        <dbReference type="EMBL" id="KAF8425807.1"/>
    </source>
</evidence>
<keyword evidence="2" id="KW-1185">Reference proteome</keyword>
<feature type="non-terminal residue" evidence="1">
    <location>
        <position position="1"/>
    </location>
</feature>
<dbReference type="Proteomes" id="UP001194468">
    <property type="component" value="Unassembled WGS sequence"/>
</dbReference>
<reference evidence="1" key="1">
    <citation type="submission" date="2019-10" db="EMBL/GenBank/DDBJ databases">
        <authorList>
            <consortium name="DOE Joint Genome Institute"/>
            <person name="Kuo A."/>
            <person name="Miyauchi S."/>
            <person name="Kiss E."/>
            <person name="Drula E."/>
            <person name="Kohler A."/>
            <person name="Sanchez-Garcia M."/>
            <person name="Andreopoulos B."/>
            <person name="Barry K.W."/>
            <person name="Bonito G."/>
            <person name="Buee M."/>
            <person name="Carver A."/>
            <person name="Chen C."/>
            <person name="Cichocki N."/>
            <person name="Clum A."/>
            <person name="Culley D."/>
            <person name="Crous P.W."/>
            <person name="Fauchery L."/>
            <person name="Girlanda M."/>
            <person name="Hayes R."/>
            <person name="Keri Z."/>
            <person name="LaButti K."/>
            <person name="Lipzen A."/>
            <person name="Lombard V."/>
            <person name="Magnuson J."/>
            <person name="Maillard F."/>
            <person name="Morin E."/>
            <person name="Murat C."/>
            <person name="Nolan M."/>
            <person name="Ohm R."/>
            <person name="Pangilinan J."/>
            <person name="Pereira M."/>
            <person name="Perotto S."/>
            <person name="Peter M."/>
            <person name="Riley R."/>
            <person name="Sitrit Y."/>
            <person name="Stielow B."/>
            <person name="Szollosi G."/>
            <person name="Zifcakova L."/>
            <person name="Stursova M."/>
            <person name="Spatafora J.W."/>
            <person name="Tedersoo L."/>
            <person name="Vaario L.-M."/>
            <person name="Yamada A."/>
            <person name="Yan M."/>
            <person name="Wang P."/>
            <person name="Xu J."/>
            <person name="Bruns T."/>
            <person name="Baldrian P."/>
            <person name="Vilgalys R."/>
            <person name="Henrissat B."/>
            <person name="Grigoriev I.V."/>
            <person name="Hibbett D."/>
            <person name="Nagy L.G."/>
            <person name="Martin F.M."/>
        </authorList>
    </citation>
    <scope>NUCLEOTIDE SEQUENCE</scope>
    <source>
        <strain evidence="1">BED1</strain>
    </source>
</reference>
<accession>A0AAD4BFD0</accession>
<protein>
    <submittedName>
        <fullName evidence="1">Uncharacterized protein</fullName>
    </submittedName>
</protein>
<name>A0AAD4BFD0_BOLED</name>
<evidence type="ECO:0000313" key="2">
    <source>
        <dbReference type="Proteomes" id="UP001194468"/>
    </source>
</evidence>
<reference evidence="1" key="2">
    <citation type="journal article" date="2020" name="Nat. Commun.">
        <title>Large-scale genome sequencing of mycorrhizal fungi provides insights into the early evolution of symbiotic traits.</title>
        <authorList>
            <person name="Miyauchi S."/>
            <person name="Kiss E."/>
            <person name="Kuo A."/>
            <person name="Drula E."/>
            <person name="Kohler A."/>
            <person name="Sanchez-Garcia M."/>
            <person name="Morin E."/>
            <person name="Andreopoulos B."/>
            <person name="Barry K.W."/>
            <person name="Bonito G."/>
            <person name="Buee M."/>
            <person name="Carver A."/>
            <person name="Chen C."/>
            <person name="Cichocki N."/>
            <person name="Clum A."/>
            <person name="Culley D."/>
            <person name="Crous P.W."/>
            <person name="Fauchery L."/>
            <person name="Girlanda M."/>
            <person name="Hayes R.D."/>
            <person name="Keri Z."/>
            <person name="LaButti K."/>
            <person name="Lipzen A."/>
            <person name="Lombard V."/>
            <person name="Magnuson J."/>
            <person name="Maillard F."/>
            <person name="Murat C."/>
            <person name="Nolan M."/>
            <person name="Ohm R.A."/>
            <person name="Pangilinan J."/>
            <person name="Pereira M.F."/>
            <person name="Perotto S."/>
            <person name="Peter M."/>
            <person name="Pfister S."/>
            <person name="Riley R."/>
            <person name="Sitrit Y."/>
            <person name="Stielow J.B."/>
            <person name="Szollosi G."/>
            <person name="Zifcakova L."/>
            <person name="Stursova M."/>
            <person name="Spatafora J.W."/>
            <person name="Tedersoo L."/>
            <person name="Vaario L.M."/>
            <person name="Yamada A."/>
            <person name="Yan M."/>
            <person name="Wang P."/>
            <person name="Xu J."/>
            <person name="Bruns T."/>
            <person name="Baldrian P."/>
            <person name="Vilgalys R."/>
            <person name="Dunand C."/>
            <person name="Henrissat B."/>
            <person name="Grigoriev I.V."/>
            <person name="Hibbett D."/>
            <person name="Nagy L.G."/>
            <person name="Martin F.M."/>
        </authorList>
    </citation>
    <scope>NUCLEOTIDE SEQUENCE</scope>
    <source>
        <strain evidence="1">BED1</strain>
    </source>
</reference>
<feature type="non-terminal residue" evidence="1">
    <location>
        <position position="278"/>
    </location>
</feature>
<dbReference type="InterPro" id="IPR027417">
    <property type="entry name" value="P-loop_NTPase"/>
</dbReference>
<dbReference type="Gene3D" id="3.40.50.300">
    <property type="entry name" value="P-loop containing nucleotide triphosphate hydrolases"/>
    <property type="match status" value="1"/>
</dbReference>
<gene>
    <name evidence="1" type="ORF">L210DRAFT_3367619</name>
</gene>
<comment type="caution">
    <text evidence="1">The sequence shown here is derived from an EMBL/GenBank/DDBJ whole genome shotgun (WGS) entry which is preliminary data.</text>
</comment>
<dbReference type="AlphaFoldDB" id="A0AAD4BFD0"/>
<organism evidence="1 2">
    <name type="scientific">Boletus edulis BED1</name>
    <dbReference type="NCBI Taxonomy" id="1328754"/>
    <lineage>
        <taxon>Eukaryota</taxon>
        <taxon>Fungi</taxon>
        <taxon>Dikarya</taxon>
        <taxon>Basidiomycota</taxon>
        <taxon>Agaricomycotina</taxon>
        <taxon>Agaricomycetes</taxon>
        <taxon>Agaricomycetidae</taxon>
        <taxon>Boletales</taxon>
        <taxon>Boletineae</taxon>
        <taxon>Boletaceae</taxon>
        <taxon>Boletoideae</taxon>
        <taxon>Boletus</taxon>
    </lineage>
</organism>